<gene>
    <name evidence="3" type="ORF">M153_9550003744</name>
</gene>
<accession>A0A0R0LVG2</accession>
<dbReference type="InterPro" id="IPR001995">
    <property type="entry name" value="Peptidase_A2_cat"/>
</dbReference>
<reference evidence="3 4" key="1">
    <citation type="submission" date="2015-07" db="EMBL/GenBank/DDBJ databases">
        <title>The genome of Pseudoloma neurophilia, a relevant intracellular parasite of the zebrafish.</title>
        <authorList>
            <person name="Ndikumana S."/>
            <person name="Pelin A."/>
            <person name="Sanders J."/>
            <person name="Corradi N."/>
        </authorList>
    </citation>
    <scope>NUCLEOTIDE SEQUENCE [LARGE SCALE GENOMIC DNA]</scope>
    <source>
        <strain evidence="3 4">MK1</strain>
    </source>
</reference>
<keyword evidence="1" id="KW-0378">Hydrolase</keyword>
<keyword evidence="4" id="KW-1185">Reference proteome</keyword>
<evidence type="ECO:0000313" key="4">
    <source>
        <dbReference type="Proteomes" id="UP000051530"/>
    </source>
</evidence>
<dbReference type="Proteomes" id="UP000051530">
    <property type="component" value="Unassembled WGS sequence"/>
</dbReference>
<dbReference type="PROSITE" id="PS50175">
    <property type="entry name" value="ASP_PROT_RETROV"/>
    <property type="match status" value="1"/>
</dbReference>
<dbReference type="AlphaFoldDB" id="A0A0R0LVG2"/>
<dbReference type="Gene3D" id="2.40.70.10">
    <property type="entry name" value="Acid Proteases"/>
    <property type="match status" value="1"/>
</dbReference>
<organism evidence="3 4">
    <name type="scientific">Pseudoloma neurophilia</name>
    <dbReference type="NCBI Taxonomy" id="146866"/>
    <lineage>
        <taxon>Eukaryota</taxon>
        <taxon>Fungi</taxon>
        <taxon>Fungi incertae sedis</taxon>
        <taxon>Microsporidia</taxon>
        <taxon>Pseudoloma</taxon>
    </lineage>
</organism>
<evidence type="ECO:0000313" key="3">
    <source>
        <dbReference type="EMBL" id="KRH93385.1"/>
    </source>
</evidence>
<dbReference type="GO" id="GO:0004190">
    <property type="term" value="F:aspartic-type endopeptidase activity"/>
    <property type="evidence" value="ECO:0007669"/>
    <property type="project" value="InterPro"/>
</dbReference>
<comment type="caution">
    <text evidence="3">The sequence shown here is derived from an EMBL/GenBank/DDBJ whole genome shotgun (WGS) entry which is preliminary data.</text>
</comment>
<dbReference type="VEuPathDB" id="MicrosporidiaDB:M153_9550003744"/>
<dbReference type="GO" id="GO:0006508">
    <property type="term" value="P:proteolysis"/>
    <property type="evidence" value="ECO:0007669"/>
    <property type="project" value="InterPro"/>
</dbReference>
<dbReference type="OrthoDB" id="7616694at2759"/>
<dbReference type="SUPFAM" id="SSF50630">
    <property type="entry name" value="Acid proteases"/>
    <property type="match status" value="1"/>
</dbReference>
<evidence type="ECO:0000259" key="2">
    <source>
        <dbReference type="PROSITE" id="PS50175"/>
    </source>
</evidence>
<feature type="non-terminal residue" evidence="3">
    <location>
        <position position="1"/>
    </location>
</feature>
<proteinExistence type="predicted"/>
<dbReference type="CDD" id="cd00303">
    <property type="entry name" value="retropepsin_like"/>
    <property type="match status" value="1"/>
</dbReference>
<name>A0A0R0LVG2_9MICR</name>
<feature type="domain" description="Peptidase A2" evidence="2">
    <location>
        <begin position="314"/>
        <end position="415"/>
    </location>
</feature>
<dbReference type="EMBL" id="LGUB01000358">
    <property type="protein sequence ID" value="KRH93385.1"/>
    <property type="molecule type" value="Genomic_DNA"/>
</dbReference>
<evidence type="ECO:0000256" key="1">
    <source>
        <dbReference type="ARBA" id="ARBA00022801"/>
    </source>
</evidence>
<dbReference type="InterPro" id="IPR021109">
    <property type="entry name" value="Peptidase_aspartic_dom_sf"/>
</dbReference>
<protein>
    <recommendedName>
        <fullName evidence="2">Peptidase A2 domain-containing protein</fullName>
    </recommendedName>
</protein>
<sequence>ATDYRGKNLSMTNNKVPNLKSVFVRHALGMQIPYEQGILNSVRKNPARTELMELEPIVGVTEEYRVFVTAEVLYELPESKLKLKKRVPILNNLTQDIFTYKKEMDTVISELKLSGKEQLEFLKAHIHEDIRVKVKEAETYEKYFEKIFRRKYKSKFSEKYENLLLRTKQSNHVTIKEYKDQLDNITKRISITDKLSKVEGKQLIKKWFFKGLHMETKLMLAKEGIKSMKKAIQIIQSVELILSNAGQGKKFNQVIHKSFKNMKINDSLENTSQNFKNEKKIFNEKKILIEKKINSIQQSLPRLRIQYQETGEVIQALYDTGATDSFINKELAERWDLKINETREKGLNVILTDGSDVAIEGETEIIICIDEKEIPVKLLVMKMKEPIIIGYDLITTHKITINHETNEFNILGKVVVNGQNVVIKKRSDLYIKTLNIKEKIKERIDKYKGKVDIKKPIKDACFGIDLTTDKIP</sequence>
<dbReference type="Pfam" id="PF08284">
    <property type="entry name" value="RVP_2"/>
    <property type="match status" value="1"/>
</dbReference>